<organism evidence="2 3">
    <name type="scientific">Eragrostis curvula</name>
    <name type="common">weeping love grass</name>
    <dbReference type="NCBI Taxonomy" id="38414"/>
    <lineage>
        <taxon>Eukaryota</taxon>
        <taxon>Viridiplantae</taxon>
        <taxon>Streptophyta</taxon>
        <taxon>Embryophyta</taxon>
        <taxon>Tracheophyta</taxon>
        <taxon>Spermatophyta</taxon>
        <taxon>Magnoliopsida</taxon>
        <taxon>Liliopsida</taxon>
        <taxon>Poales</taxon>
        <taxon>Poaceae</taxon>
        <taxon>PACMAD clade</taxon>
        <taxon>Chloridoideae</taxon>
        <taxon>Eragrostideae</taxon>
        <taxon>Eragrostidinae</taxon>
        <taxon>Eragrostis</taxon>
    </lineage>
</organism>
<dbReference type="AlphaFoldDB" id="A0A5J9TQC3"/>
<feature type="non-terminal residue" evidence="2">
    <location>
        <position position="1"/>
    </location>
</feature>
<name>A0A5J9TQC3_9POAL</name>
<accession>A0A5J9TQC3</accession>
<dbReference type="Proteomes" id="UP000324897">
    <property type="component" value="Unassembled WGS sequence"/>
</dbReference>
<feature type="compositionally biased region" description="Pro residues" evidence="1">
    <location>
        <begin position="43"/>
        <end position="55"/>
    </location>
</feature>
<gene>
    <name evidence="2" type="ORF">EJB05_40600</name>
</gene>
<comment type="caution">
    <text evidence="2">The sequence shown here is derived from an EMBL/GenBank/DDBJ whole genome shotgun (WGS) entry which is preliminary data.</text>
</comment>
<dbReference type="Gramene" id="TVU13540">
    <property type="protein sequence ID" value="TVU13540"/>
    <property type="gene ID" value="EJB05_40600"/>
</dbReference>
<evidence type="ECO:0000313" key="3">
    <source>
        <dbReference type="Proteomes" id="UP000324897"/>
    </source>
</evidence>
<dbReference type="EMBL" id="RWGY01000034">
    <property type="protein sequence ID" value="TVU13540.1"/>
    <property type="molecule type" value="Genomic_DNA"/>
</dbReference>
<evidence type="ECO:0000256" key="1">
    <source>
        <dbReference type="SAM" id="MobiDB-lite"/>
    </source>
</evidence>
<keyword evidence="3" id="KW-1185">Reference proteome</keyword>
<sequence>MATRWSSPPGWRAVATDPTAANLKHNEKPVTHRASAPNLALPSHPPAAEPRPPSTPAHLALDQIPPSPSSTRRNHCSCMSRVWALRSEDGLLHDQTTIAPMSSGKICSGHRGEQHYEAPEVGDLGRMYRSIGRDVCEGGRAAPAVHGFRDAKVHGALDRQGLHITQQMALDLGKGDE</sequence>
<evidence type="ECO:0000313" key="2">
    <source>
        <dbReference type="EMBL" id="TVU13540.1"/>
    </source>
</evidence>
<proteinExistence type="predicted"/>
<reference evidence="2 3" key="1">
    <citation type="journal article" date="2019" name="Sci. Rep.">
        <title>A high-quality genome of Eragrostis curvula grass provides insights into Poaceae evolution and supports new strategies to enhance forage quality.</title>
        <authorList>
            <person name="Carballo J."/>
            <person name="Santos B.A.C.M."/>
            <person name="Zappacosta D."/>
            <person name="Garbus I."/>
            <person name="Selva J.P."/>
            <person name="Gallo C.A."/>
            <person name="Diaz A."/>
            <person name="Albertini E."/>
            <person name="Caccamo M."/>
            <person name="Echenique V."/>
        </authorList>
    </citation>
    <scope>NUCLEOTIDE SEQUENCE [LARGE SCALE GENOMIC DNA]</scope>
    <source>
        <strain evidence="3">cv. Victoria</strain>
        <tissue evidence="2">Leaf</tissue>
    </source>
</reference>
<feature type="region of interest" description="Disordered" evidence="1">
    <location>
        <begin position="1"/>
        <end position="73"/>
    </location>
</feature>
<protein>
    <submittedName>
        <fullName evidence="2">Uncharacterized protein</fullName>
    </submittedName>
</protein>